<dbReference type="PANTHER" id="PTHR33095:SF23">
    <property type="entry name" value="DUF1645 FAMILY PROTEIN"/>
    <property type="match status" value="1"/>
</dbReference>
<reference evidence="2" key="1">
    <citation type="submission" date="2023-12" db="EMBL/GenBank/DDBJ databases">
        <title>Genome assembly of Anisodus tanguticus.</title>
        <authorList>
            <person name="Wang Y.-J."/>
        </authorList>
    </citation>
    <scope>NUCLEOTIDE SEQUENCE</scope>
    <source>
        <strain evidence="2">KB-2021</strain>
        <tissue evidence="2">Leaf</tissue>
    </source>
</reference>
<dbReference type="PANTHER" id="PTHR33095">
    <property type="entry name" value="OS07G0619500 PROTEIN"/>
    <property type="match status" value="1"/>
</dbReference>
<evidence type="ECO:0000313" key="2">
    <source>
        <dbReference type="EMBL" id="KAK4375653.1"/>
    </source>
</evidence>
<dbReference type="AlphaFoldDB" id="A0AAE1VMB5"/>
<protein>
    <submittedName>
        <fullName evidence="2">Uncharacterized protein</fullName>
    </submittedName>
</protein>
<feature type="region of interest" description="Disordered" evidence="1">
    <location>
        <begin position="125"/>
        <end position="146"/>
    </location>
</feature>
<dbReference type="Proteomes" id="UP001291623">
    <property type="component" value="Unassembled WGS sequence"/>
</dbReference>
<dbReference type="Pfam" id="PF07816">
    <property type="entry name" value="DUF1645"/>
    <property type="match status" value="1"/>
</dbReference>
<organism evidence="2 3">
    <name type="scientific">Anisodus tanguticus</name>
    <dbReference type="NCBI Taxonomy" id="243964"/>
    <lineage>
        <taxon>Eukaryota</taxon>
        <taxon>Viridiplantae</taxon>
        <taxon>Streptophyta</taxon>
        <taxon>Embryophyta</taxon>
        <taxon>Tracheophyta</taxon>
        <taxon>Spermatophyta</taxon>
        <taxon>Magnoliopsida</taxon>
        <taxon>eudicotyledons</taxon>
        <taxon>Gunneridae</taxon>
        <taxon>Pentapetalae</taxon>
        <taxon>asterids</taxon>
        <taxon>lamiids</taxon>
        <taxon>Solanales</taxon>
        <taxon>Solanaceae</taxon>
        <taxon>Solanoideae</taxon>
        <taxon>Hyoscyameae</taxon>
        <taxon>Anisodus</taxon>
    </lineage>
</organism>
<keyword evidence="3" id="KW-1185">Reference proteome</keyword>
<sequence>MVSLSSSFTRYSNTNLTEISARVVEEFRVENETQSEYFLNHIFEKETEKKGKDENHENQVNEDDDFEFAFVTTGSDQFSSISADEIFYNVPLRKLFIEDREIASSSEGDDLDGIPPGTYCVWKPRAAEESPTDQRCKKSNSTGSSSKRWKLRDFLHQSNSDSKETFVYLTTPFKKRGESREDEV</sequence>
<gene>
    <name evidence="2" type="ORF">RND71_006330</name>
</gene>
<dbReference type="EMBL" id="JAVYJV010000003">
    <property type="protein sequence ID" value="KAK4375653.1"/>
    <property type="molecule type" value="Genomic_DNA"/>
</dbReference>
<comment type="caution">
    <text evidence="2">The sequence shown here is derived from an EMBL/GenBank/DDBJ whole genome shotgun (WGS) entry which is preliminary data.</text>
</comment>
<evidence type="ECO:0000313" key="3">
    <source>
        <dbReference type="Proteomes" id="UP001291623"/>
    </source>
</evidence>
<feature type="compositionally biased region" description="Basic and acidic residues" evidence="1">
    <location>
        <begin position="125"/>
        <end position="136"/>
    </location>
</feature>
<accession>A0AAE1VMB5</accession>
<dbReference type="InterPro" id="IPR012442">
    <property type="entry name" value="DUF1645_plant"/>
</dbReference>
<proteinExistence type="predicted"/>
<name>A0AAE1VMB5_9SOLA</name>
<evidence type="ECO:0000256" key="1">
    <source>
        <dbReference type="SAM" id="MobiDB-lite"/>
    </source>
</evidence>